<dbReference type="SMART" id="SM01052">
    <property type="entry name" value="CAP_GLY"/>
    <property type="match status" value="1"/>
</dbReference>
<protein>
    <recommendedName>
        <fullName evidence="2">Leucine-rich repeat-containing protein 51</fullName>
    </recommendedName>
</protein>
<organism evidence="8 9">
    <name type="scientific">Aspergillus glaucus CBS 516.65</name>
    <dbReference type="NCBI Taxonomy" id="1160497"/>
    <lineage>
        <taxon>Eukaryota</taxon>
        <taxon>Fungi</taxon>
        <taxon>Dikarya</taxon>
        <taxon>Ascomycota</taxon>
        <taxon>Pezizomycotina</taxon>
        <taxon>Eurotiomycetes</taxon>
        <taxon>Eurotiomycetidae</taxon>
        <taxon>Eurotiales</taxon>
        <taxon>Aspergillaceae</taxon>
        <taxon>Aspergillus</taxon>
        <taxon>Aspergillus subgen. Aspergillus</taxon>
    </lineage>
</organism>
<dbReference type="AlphaFoldDB" id="A0A1L9VE48"/>
<keyword evidence="4" id="KW-0433">Leucine-rich repeat</keyword>
<feature type="domain" description="CAP-Gly" evidence="7">
    <location>
        <begin position="22"/>
        <end position="68"/>
    </location>
</feature>
<dbReference type="VEuPathDB" id="FungiDB:ASPGLDRAFT_37479"/>
<gene>
    <name evidence="8" type="ORF">ASPGLDRAFT_37479</name>
</gene>
<dbReference type="Pfam" id="PF01302">
    <property type="entry name" value="CAP_GLY"/>
    <property type="match status" value="1"/>
</dbReference>
<dbReference type="EMBL" id="KV878903">
    <property type="protein sequence ID" value="OJJ82176.1"/>
    <property type="molecule type" value="Genomic_DNA"/>
</dbReference>
<dbReference type="Gene3D" id="2.30.30.190">
    <property type="entry name" value="CAP Gly-rich-like domain"/>
    <property type="match status" value="1"/>
</dbReference>
<comment type="subcellular location">
    <subcellularLocation>
        <location evidence="1">Cytoplasm</location>
    </subcellularLocation>
</comment>
<feature type="compositionally biased region" description="Acidic residues" evidence="6">
    <location>
        <begin position="535"/>
        <end position="547"/>
    </location>
</feature>
<keyword evidence="9" id="KW-1185">Reference proteome</keyword>
<reference evidence="9" key="1">
    <citation type="journal article" date="2017" name="Genome Biol.">
        <title>Comparative genomics reveals high biological diversity and specific adaptations in the industrially and medically important fungal genus Aspergillus.</title>
        <authorList>
            <person name="de Vries R.P."/>
            <person name="Riley R."/>
            <person name="Wiebenga A."/>
            <person name="Aguilar-Osorio G."/>
            <person name="Amillis S."/>
            <person name="Uchima C.A."/>
            <person name="Anderluh G."/>
            <person name="Asadollahi M."/>
            <person name="Askin M."/>
            <person name="Barry K."/>
            <person name="Battaglia E."/>
            <person name="Bayram O."/>
            <person name="Benocci T."/>
            <person name="Braus-Stromeyer S.A."/>
            <person name="Caldana C."/>
            <person name="Canovas D."/>
            <person name="Cerqueira G.C."/>
            <person name="Chen F."/>
            <person name="Chen W."/>
            <person name="Choi C."/>
            <person name="Clum A."/>
            <person name="Dos Santos R.A."/>
            <person name="Damasio A.R."/>
            <person name="Diallinas G."/>
            <person name="Emri T."/>
            <person name="Fekete E."/>
            <person name="Flipphi M."/>
            <person name="Freyberg S."/>
            <person name="Gallo A."/>
            <person name="Gournas C."/>
            <person name="Habgood R."/>
            <person name="Hainaut M."/>
            <person name="Harispe M.L."/>
            <person name="Henrissat B."/>
            <person name="Hilden K.S."/>
            <person name="Hope R."/>
            <person name="Hossain A."/>
            <person name="Karabika E."/>
            <person name="Karaffa L."/>
            <person name="Karanyi Z."/>
            <person name="Krasevec N."/>
            <person name="Kuo A."/>
            <person name="Kusch H."/>
            <person name="LaButti K."/>
            <person name="Lagendijk E.L."/>
            <person name="Lapidus A."/>
            <person name="Levasseur A."/>
            <person name="Lindquist E."/>
            <person name="Lipzen A."/>
            <person name="Logrieco A.F."/>
            <person name="MacCabe A."/>
            <person name="Maekelae M.R."/>
            <person name="Malavazi I."/>
            <person name="Melin P."/>
            <person name="Meyer V."/>
            <person name="Mielnichuk N."/>
            <person name="Miskei M."/>
            <person name="Molnar A.P."/>
            <person name="Mule G."/>
            <person name="Ngan C.Y."/>
            <person name="Orejas M."/>
            <person name="Orosz E."/>
            <person name="Ouedraogo J.P."/>
            <person name="Overkamp K.M."/>
            <person name="Park H.-S."/>
            <person name="Perrone G."/>
            <person name="Piumi F."/>
            <person name="Punt P.J."/>
            <person name="Ram A.F."/>
            <person name="Ramon A."/>
            <person name="Rauscher S."/>
            <person name="Record E."/>
            <person name="Riano-Pachon D.M."/>
            <person name="Robert V."/>
            <person name="Roehrig J."/>
            <person name="Ruller R."/>
            <person name="Salamov A."/>
            <person name="Salih N.S."/>
            <person name="Samson R.A."/>
            <person name="Sandor E."/>
            <person name="Sanguinetti M."/>
            <person name="Schuetze T."/>
            <person name="Sepcic K."/>
            <person name="Shelest E."/>
            <person name="Sherlock G."/>
            <person name="Sophianopoulou V."/>
            <person name="Squina F.M."/>
            <person name="Sun H."/>
            <person name="Susca A."/>
            <person name="Todd R.B."/>
            <person name="Tsang A."/>
            <person name="Unkles S.E."/>
            <person name="van de Wiele N."/>
            <person name="van Rossen-Uffink D."/>
            <person name="Oliveira J.V."/>
            <person name="Vesth T.C."/>
            <person name="Visser J."/>
            <person name="Yu J.-H."/>
            <person name="Zhou M."/>
            <person name="Andersen M.R."/>
            <person name="Archer D.B."/>
            <person name="Baker S.E."/>
            <person name="Benoit I."/>
            <person name="Brakhage A.A."/>
            <person name="Braus G.H."/>
            <person name="Fischer R."/>
            <person name="Frisvad J.C."/>
            <person name="Goldman G.H."/>
            <person name="Houbraken J."/>
            <person name="Oakley B."/>
            <person name="Pocsi I."/>
            <person name="Scazzocchio C."/>
            <person name="Seiboth B."/>
            <person name="vanKuyk P.A."/>
            <person name="Wortman J."/>
            <person name="Dyer P.S."/>
            <person name="Grigoriev I.V."/>
        </authorList>
    </citation>
    <scope>NUCLEOTIDE SEQUENCE [LARGE SCALE GENOMIC DNA]</scope>
    <source>
        <strain evidence="9">CBS 516.65</strain>
    </source>
</reference>
<name>A0A1L9VE48_ASPGL</name>
<evidence type="ECO:0000256" key="6">
    <source>
        <dbReference type="SAM" id="MobiDB-lite"/>
    </source>
</evidence>
<evidence type="ECO:0000256" key="3">
    <source>
        <dbReference type="ARBA" id="ARBA00022490"/>
    </source>
</evidence>
<dbReference type="PROSITE" id="PS50245">
    <property type="entry name" value="CAP_GLY_2"/>
    <property type="match status" value="1"/>
</dbReference>
<evidence type="ECO:0000313" key="8">
    <source>
        <dbReference type="EMBL" id="OJJ82176.1"/>
    </source>
</evidence>
<dbReference type="Proteomes" id="UP000184300">
    <property type="component" value="Unassembled WGS sequence"/>
</dbReference>
<dbReference type="InterPro" id="IPR032675">
    <property type="entry name" value="LRR_dom_sf"/>
</dbReference>
<evidence type="ECO:0000256" key="1">
    <source>
        <dbReference type="ARBA" id="ARBA00004496"/>
    </source>
</evidence>
<dbReference type="PANTHER" id="PTHR46545">
    <property type="entry name" value="LEUCINE-RICH REPEAT-CONTAINING PROTEIN 51"/>
    <property type="match status" value="1"/>
</dbReference>
<dbReference type="InterPro" id="IPR001611">
    <property type="entry name" value="Leu-rich_rpt"/>
</dbReference>
<dbReference type="GO" id="GO:0005737">
    <property type="term" value="C:cytoplasm"/>
    <property type="evidence" value="ECO:0007669"/>
    <property type="project" value="UniProtKB-SubCell"/>
</dbReference>
<evidence type="ECO:0000313" key="9">
    <source>
        <dbReference type="Proteomes" id="UP000184300"/>
    </source>
</evidence>
<dbReference type="InterPro" id="IPR000938">
    <property type="entry name" value="CAP-Gly_domain"/>
</dbReference>
<dbReference type="Gene3D" id="3.80.10.10">
    <property type="entry name" value="Ribonuclease Inhibitor"/>
    <property type="match status" value="2"/>
</dbReference>
<dbReference type="STRING" id="1160497.A0A1L9VE48"/>
<keyword evidence="3" id="KW-0963">Cytoplasm</keyword>
<dbReference type="PANTHER" id="PTHR46545:SF1">
    <property type="entry name" value="LEUCINE-RICH REPEAT-CONTAINING PROTEIN 51"/>
    <property type="match status" value="1"/>
</dbReference>
<dbReference type="InterPro" id="IPR036859">
    <property type="entry name" value="CAP-Gly_dom_sf"/>
</dbReference>
<feature type="region of interest" description="Disordered" evidence="6">
    <location>
        <begin position="531"/>
        <end position="553"/>
    </location>
</feature>
<accession>A0A1L9VE48</accession>
<dbReference type="SUPFAM" id="SSF52058">
    <property type="entry name" value="L domain-like"/>
    <property type="match status" value="1"/>
</dbReference>
<dbReference type="GeneID" id="34461085"/>
<evidence type="ECO:0000256" key="2">
    <source>
        <dbReference type="ARBA" id="ARBA00014223"/>
    </source>
</evidence>
<sequence length="590" mass="66687">MDFAVNQRRSYDGNLCTIRYVGKVEGTSGDWLGVEWDNPTRGKHSGEHNGVRYFTCRNKEATPGSFVRPSRPADKLRGFLEALREKYASEFVDQELAQQKQGGGDSLHDPIKFSSKVVEEVGFDKIRKKLAELQELKIVLLDGLRVAGVQAEDGTQKTGGVEGREEACRRIEETCPKIAQLDLSRSLVSRWRDVKDICARLERLRVLKLNGNRFGAVEESLRFEDIAELHLNETLLSWDEVSTLSYQFPALTLLSVSMNQMNAVSTPISETITTLILEHNEFDSLSSVRKLTALPKLDRLSLRGNCIENINRPGAAEDLIQFSSSLEFVDLSYNKINSWSFLNSLPLVFPGLRSLRISGNPLYNQPVASTTITNMPEKPMTVDEAYMLTLARLSSIQILNYGNITPQDRTNGELYYLSLIGKELSASPEDAEQGILAKHPRYRELCEKHGEPVIRRAEEKSGRAVNPRSVAARLVKLAFRLSSQEQTIKTKEVPRSFDTYQVKALVSRLFGLTPFEFRLTWETDELDPVSKVNREEEEWDSEDEGMDNGDAAGDETKFVKREVELVDSIRDIGFWLQDVDEARIRVDLLS</sequence>
<dbReference type="PROSITE" id="PS51450">
    <property type="entry name" value="LRR"/>
    <property type="match status" value="1"/>
</dbReference>
<proteinExistence type="predicted"/>
<dbReference type="RefSeq" id="XP_022398874.1">
    <property type="nucleotide sequence ID" value="XM_022544824.1"/>
</dbReference>
<dbReference type="OrthoDB" id="5273213at2759"/>
<evidence type="ECO:0000256" key="4">
    <source>
        <dbReference type="ARBA" id="ARBA00022614"/>
    </source>
</evidence>
<evidence type="ECO:0000259" key="7">
    <source>
        <dbReference type="PROSITE" id="PS50245"/>
    </source>
</evidence>
<keyword evidence="5" id="KW-0677">Repeat</keyword>
<evidence type="ECO:0000256" key="5">
    <source>
        <dbReference type="ARBA" id="ARBA00022737"/>
    </source>
</evidence>
<dbReference type="SUPFAM" id="SSF74924">
    <property type="entry name" value="Cap-Gly domain"/>
    <property type="match status" value="1"/>
</dbReference>